<reference evidence="2" key="1">
    <citation type="submission" date="2020-04" db="EMBL/GenBank/DDBJ databases">
        <authorList>
            <person name="Alioto T."/>
            <person name="Alioto T."/>
            <person name="Gomez Garrido J."/>
        </authorList>
    </citation>
    <scope>NUCLEOTIDE SEQUENCE</scope>
    <source>
        <strain evidence="2">A484AB</strain>
    </source>
</reference>
<dbReference type="InterPro" id="IPR057560">
    <property type="entry name" value="Znf_SCAND3"/>
</dbReference>
<sequence length="325" mass="36810">MSDSQDDVFDNIVEEEAYAHDDRCRVCGGEVGDAHQCRICKENVHLICGVPDKDSKEGYGQKLTCSCCLNSKGDELPTPVTNVNKRPDPWSAFKRGPTGMGKDVKKFKAATPPSTTAKDKADPHICLKRGSEISRGREFNKKRHWSQKHNSEPEHGYKQHIVPKNHELAQNRLREMADGSAQLNEITCKKGQQTDKIEDTAFPLPRPKPDLQVNTNPKPIQKSLANFVISEDEVPGTPIEKMQGDINRILVMLQSLTIPEKKNDLKENMELILMLEQLSQLQTYWRLNTLASVLKFLTMVVKLHATHVNNFICLVQRRCKYLLIS</sequence>
<accession>A0A6S7JAL9</accession>
<evidence type="ECO:0000313" key="3">
    <source>
        <dbReference type="Proteomes" id="UP001152795"/>
    </source>
</evidence>
<dbReference type="Gene3D" id="3.30.40.10">
    <property type="entry name" value="Zinc/RING finger domain, C3HC4 (zinc finger)"/>
    <property type="match status" value="1"/>
</dbReference>
<comment type="caution">
    <text evidence="2">The sequence shown here is derived from an EMBL/GenBank/DDBJ whole genome shotgun (WGS) entry which is preliminary data.</text>
</comment>
<dbReference type="EMBL" id="CACRXK020014679">
    <property type="protein sequence ID" value="CAB4027231.1"/>
    <property type="molecule type" value="Genomic_DNA"/>
</dbReference>
<evidence type="ECO:0000313" key="2">
    <source>
        <dbReference type="EMBL" id="CAB4027231.1"/>
    </source>
</evidence>
<dbReference type="InterPro" id="IPR011011">
    <property type="entry name" value="Znf_FYVE_PHD"/>
</dbReference>
<organism evidence="2 3">
    <name type="scientific">Paramuricea clavata</name>
    <name type="common">Red gorgonian</name>
    <name type="synonym">Violescent sea-whip</name>
    <dbReference type="NCBI Taxonomy" id="317549"/>
    <lineage>
        <taxon>Eukaryota</taxon>
        <taxon>Metazoa</taxon>
        <taxon>Cnidaria</taxon>
        <taxon>Anthozoa</taxon>
        <taxon>Octocorallia</taxon>
        <taxon>Malacalcyonacea</taxon>
        <taxon>Plexauridae</taxon>
        <taxon>Paramuricea</taxon>
    </lineage>
</organism>
<dbReference type="Pfam" id="PF23663">
    <property type="entry name" value="Znf_SCAND3"/>
    <property type="match status" value="1"/>
</dbReference>
<name>A0A6S7JAL9_PARCT</name>
<dbReference type="Proteomes" id="UP001152795">
    <property type="component" value="Unassembled WGS sequence"/>
</dbReference>
<gene>
    <name evidence="2" type="ORF">PACLA_8A049409</name>
</gene>
<dbReference type="SUPFAM" id="SSF57903">
    <property type="entry name" value="FYVE/PHD zinc finger"/>
    <property type="match status" value="1"/>
</dbReference>
<dbReference type="AlphaFoldDB" id="A0A6S7JAL9"/>
<dbReference type="InterPro" id="IPR013083">
    <property type="entry name" value="Znf_RING/FYVE/PHD"/>
</dbReference>
<protein>
    <recommendedName>
        <fullName evidence="1">SCAN domain-containing protein</fullName>
    </recommendedName>
</protein>
<evidence type="ECO:0000259" key="1">
    <source>
        <dbReference type="Pfam" id="PF23663"/>
    </source>
</evidence>
<feature type="domain" description="SCAN" evidence="1">
    <location>
        <begin position="33"/>
        <end position="70"/>
    </location>
</feature>
<proteinExistence type="predicted"/>
<keyword evidence="3" id="KW-1185">Reference proteome</keyword>